<dbReference type="Proteomes" id="UP001174691">
    <property type="component" value="Unassembled WGS sequence"/>
</dbReference>
<sequence>MMGFYNETAGRWQPEIAWWLSGNALQALLDYVQRTGDRTYMPQVLRTVDAQTAPLDWWPEGGGYFRADSTDDTGWWALAMVRAFDVTGNATYLDYAKLDEDYMHNYWSDDCGGGIIWNIPNLEYKNAISNELYFTLAAALHNRIPGDEDYLARALDAWGWFEASGMINSAHLVNDGLTEDTCVNNGATTWTYNQGVVLGGLVELYRATDDEDHLGTAKQIADAVLASSALVVDGVLMEPCDGGEAGCDFNQQAFKGIFMRYLGVLDEALCVERPYRDFIRANAETAWAMGRNETDYFDVRWNGPFDNATVATQASAASLMVAAMDWAEVCST</sequence>
<organism evidence="1 2">
    <name type="scientific">Coniochaeta hoffmannii</name>
    <dbReference type="NCBI Taxonomy" id="91930"/>
    <lineage>
        <taxon>Eukaryota</taxon>
        <taxon>Fungi</taxon>
        <taxon>Dikarya</taxon>
        <taxon>Ascomycota</taxon>
        <taxon>Pezizomycotina</taxon>
        <taxon>Sordariomycetes</taxon>
        <taxon>Sordariomycetidae</taxon>
        <taxon>Coniochaetales</taxon>
        <taxon>Coniochaetaceae</taxon>
        <taxon>Coniochaeta</taxon>
    </lineage>
</organism>
<protein>
    <submittedName>
        <fullName evidence="1">Glycosyl hydrolase</fullName>
    </submittedName>
</protein>
<accession>A0AA38S2P4</accession>
<dbReference type="GO" id="GO:0005975">
    <property type="term" value="P:carbohydrate metabolic process"/>
    <property type="evidence" value="ECO:0007669"/>
    <property type="project" value="InterPro"/>
</dbReference>
<dbReference type="InterPro" id="IPR008928">
    <property type="entry name" value="6-hairpin_glycosidase_sf"/>
</dbReference>
<keyword evidence="1" id="KW-0378">Hydrolase</keyword>
<evidence type="ECO:0000313" key="1">
    <source>
        <dbReference type="EMBL" id="KAJ9165492.1"/>
    </source>
</evidence>
<dbReference type="PANTHER" id="PTHR47791">
    <property type="entry name" value="MEIOTICALLY UP-REGULATED GENE 191 PROTEIN"/>
    <property type="match status" value="1"/>
</dbReference>
<keyword evidence="2" id="KW-1185">Reference proteome</keyword>
<dbReference type="SUPFAM" id="SSF48208">
    <property type="entry name" value="Six-hairpin glycosidases"/>
    <property type="match status" value="1"/>
</dbReference>
<dbReference type="PANTHER" id="PTHR47791:SF3">
    <property type="entry name" value="MEIOTICALLY UP-REGULATED GENE 191 PROTEIN"/>
    <property type="match status" value="1"/>
</dbReference>
<dbReference type="GO" id="GO:0016787">
    <property type="term" value="F:hydrolase activity"/>
    <property type="evidence" value="ECO:0007669"/>
    <property type="project" value="UniProtKB-KW"/>
</dbReference>
<dbReference type="InterPro" id="IPR005198">
    <property type="entry name" value="Glyco_hydro_76"/>
</dbReference>
<evidence type="ECO:0000313" key="2">
    <source>
        <dbReference type="Proteomes" id="UP001174691"/>
    </source>
</evidence>
<comment type="caution">
    <text evidence="1">The sequence shown here is derived from an EMBL/GenBank/DDBJ whole genome shotgun (WGS) entry which is preliminary data.</text>
</comment>
<gene>
    <name evidence="1" type="ORF">NKR19_g403</name>
</gene>
<dbReference type="Gene3D" id="1.50.10.20">
    <property type="match status" value="1"/>
</dbReference>
<reference evidence="1" key="1">
    <citation type="submission" date="2022-07" db="EMBL/GenBank/DDBJ databases">
        <title>Fungi with potential for degradation of polypropylene.</title>
        <authorList>
            <person name="Gostincar C."/>
        </authorList>
    </citation>
    <scope>NUCLEOTIDE SEQUENCE</scope>
    <source>
        <strain evidence="1">EXF-13287</strain>
    </source>
</reference>
<proteinExistence type="predicted"/>
<dbReference type="AlphaFoldDB" id="A0AA38S2P4"/>
<dbReference type="Pfam" id="PF03663">
    <property type="entry name" value="Glyco_hydro_76"/>
    <property type="match status" value="1"/>
</dbReference>
<name>A0AA38S2P4_9PEZI</name>
<dbReference type="InterPro" id="IPR053169">
    <property type="entry name" value="MUG_Protein"/>
</dbReference>
<dbReference type="EMBL" id="JANBVN010000003">
    <property type="protein sequence ID" value="KAJ9165492.1"/>
    <property type="molecule type" value="Genomic_DNA"/>
</dbReference>